<protein>
    <submittedName>
        <fullName evidence="3">Uncharacterized protein</fullName>
    </submittedName>
</protein>
<feature type="chain" id="PRO_5007829473" evidence="2">
    <location>
        <begin position="20"/>
        <end position="93"/>
    </location>
</feature>
<keyword evidence="1" id="KW-0812">Transmembrane</keyword>
<dbReference type="PATRIC" id="fig|1365251.3.peg.2695"/>
<evidence type="ECO:0000256" key="2">
    <source>
        <dbReference type="SAM" id="SignalP"/>
    </source>
</evidence>
<evidence type="ECO:0000313" key="4">
    <source>
        <dbReference type="Proteomes" id="UP000076503"/>
    </source>
</evidence>
<feature type="signal peptide" evidence="2">
    <location>
        <begin position="1"/>
        <end position="19"/>
    </location>
</feature>
<accession>A0A161Y472</accession>
<keyword evidence="2" id="KW-0732">Signal</keyword>
<feature type="transmembrane region" description="Helical" evidence="1">
    <location>
        <begin position="67"/>
        <end position="92"/>
    </location>
</feature>
<gene>
    <name evidence="3" type="ORF">N476_17005</name>
</gene>
<dbReference type="AlphaFoldDB" id="A0A161Y472"/>
<dbReference type="EMBL" id="AUXZ01000077">
    <property type="protein sequence ID" value="KZN50046.1"/>
    <property type="molecule type" value="Genomic_DNA"/>
</dbReference>
<reference evidence="3 4" key="1">
    <citation type="submission" date="2013-07" db="EMBL/GenBank/DDBJ databases">
        <title>Comparative Genomic and Metabolomic Analysis of Twelve Strains of Pseudoalteromonas luteoviolacea.</title>
        <authorList>
            <person name="Vynne N.G."/>
            <person name="Mansson M."/>
            <person name="Gram L."/>
        </authorList>
    </citation>
    <scope>NUCLEOTIDE SEQUENCE [LARGE SCALE GENOMIC DNA]</scope>
    <source>
        <strain evidence="3 4">H33</strain>
    </source>
</reference>
<proteinExistence type="predicted"/>
<evidence type="ECO:0000256" key="1">
    <source>
        <dbReference type="SAM" id="Phobius"/>
    </source>
</evidence>
<evidence type="ECO:0000313" key="3">
    <source>
        <dbReference type="EMBL" id="KZN50046.1"/>
    </source>
</evidence>
<comment type="caution">
    <text evidence="3">The sequence shown here is derived from an EMBL/GenBank/DDBJ whole genome shotgun (WGS) entry which is preliminary data.</text>
</comment>
<dbReference type="Proteomes" id="UP000076503">
    <property type="component" value="Unassembled WGS sequence"/>
</dbReference>
<keyword evidence="1" id="KW-1133">Transmembrane helix</keyword>
<name>A0A161Y472_9GAMM</name>
<organism evidence="3 4">
    <name type="scientific">Pseudoalteromonas luteoviolacea H33</name>
    <dbReference type="NCBI Taxonomy" id="1365251"/>
    <lineage>
        <taxon>Bacteria</taxon>
        <taxon>Pseudomonadati</taxon>
        <taxon>Pseudomonadota</taxon>
        <taxon>Gammaproteobacteria</taxon>
        <taxon>Alteromonadales</taxon>
        <taxon>Pseudoalteromonadaceae</taxon>
        <taxon>Pseudoalteromonas</taxon>
    </lineage>
</organism>
<sequence length="93" mass="10512">MYKAVLLFKLLFMSFFTHSAAIELSTGVGTQYGGIGGQQLAIRLDESKYFVAIGFLGRLLAHNIKFLITHVILWVLISVGYWVFFVMTPIMLH</sequence>
<keyword evidence="1" id="KW-0472">Membrane</keyword>
<dbReference type="RefSeq" id="WP_063362121.1">
    <property type="nucleotide sequence ID" value="NZ_AUXZ01000077.1"/>
</dbReference>